<accession>A0A1C3IKL4</accession>
<dbReference type="AlphaFoldDB" id="A0A1C3IKL4"/>
<evidence type="ECO:0000313" key="4">
    <source>
        <dbReference type="Proteomes" id="UP000092876"/>
    </source>
</evidence>
<dbReference type="GO" id="GO:0002161">
    <property type="term" value="F:aminoacyl-tRNA deacylase activity"/>
    <property type="evidence" value="ECO:0007669"/>
    <property type="project" value="UniProtKB-ARBA"/>
</dbReference>
<name>A0A1C3IKL4_9VIBR</name>
<organism evidence="3 4">
    <name type="scientific">Vibrio atlanticus</name>
    <dbReference type="NCBI Taxonomy" id="693153"/>
    <lineage>
        <taxon>Bacteria</taxon>
        <taxon>Pseudomonadati</taxon>
        <taxon>Pseudomonadota</taxon>
        <taxon>Gammaproteobacteria</taxon>
        <taxon>Vibrionales</taxon>
        <taxon>Vibrionaceae</taxon>
        <taxon>Vibrio</taxon>
    </lineage>
</organism>
<proteinExistence type="predicted"/>
<dbReference type="InterPro" id="IPR018163">
    <property type="entry name" value="Thr/Ala-tRNA-synth_IIc_edit"/>
</dbReference>
<dbReference type="EMBL" id="FLQP01000014">
    <property type="protein sequence ID" value="SBS61976.1"/>
    <property type="molecule type" value="Genomic_DNA"/>
</dbReference>
<dbReference type="GO" id="GO:0000166">
    <property type="term" value="F:nucleotide binding"/>
    <property type="evidence" value="ECO:0007669"/>
    <property type="project" value="InterPro"/>
</dbReference>
<dbReference type="GeneID" id="94232060"/>
<sequence length="306" mass="34003">MTTSDSMTPATSMKPIIVITPTITQFCHQTWLLNAKAVYVESDDSKTYLITDVTPFHPVSHIWPDHPADRGFVSVGGEQYIVEDCLVGAIEQSTGNLYIAADIPVKRDTEGWAFVVVHQLPVSASIIKIGDEVELSVDKEHQASLSRGHSAGHIAFLALNKVLAESYWRKDADRKDPLGSYDFNSYAQVTSFVTPELCTDKYRLGKTLKKRGLNVADMLTNLDGIEANINQMIAGWLAESTLVTMRLEGEALTDSRYWEWQLDDETLVSIPCGGTHIDNTSELKALSVKLTQLDDQHIEMQTCLSR</sequence>
<dbReference type="SUPFAM" id="SSF55186">
    <property type="entry name" value="ThrRS/AlaRS common domain"/>
    <property type="match status" value="1"/>
</dbReference>
<keyword evidence="3" id="KW-0436">Ligase</keyword>
<keyword evidence="2" id="KW-0862">Zinc</keyword>
<evidence type="ECO:0000256" key="1">
    <source>
        <dbReference type="ARBA" id="ARBA00022723"/>
    </source>
</evidence>
<protein>
    <submittedName>
        <fullName evidence="3">Alanine--tRNA ligase, organellar chromatophore</fullName>
    </submittedName>
</protein>
<dbReference type="RefSeq" id="WP_065678456.1">
    <property type="nucleotide sequence ID" value="NZ_AP025460.1"/>
</dbReference>
<gene>
    <name evidence="3" type="primary">AARS</name>
    <name evidence="3" type="ORF">VAT7223_00927</name>
</gene>
<dbReference type="GO" id="GO:0016874">
    <property type="term" value="F:ligase activity"/>
    <property type="evidence" value="ECO:0007669"/>
    <property type="project" value="UniProtKB-KW"/>
</dbReference>
<dbReference type="InterPro" id="IPR051335">
    <property type="entry name" value="Alanyl-tRNA_Editing_Enzymes"/>
</dbReference>
<dbReference type="PANTHER" id="PTHR43462">
    <property type="entry name" value="ALANYL-TRNA EDITING PROTEIN"/>
    <property type="match status" value="1"/>
</dbReference>
<reference evidence="4" key="1">
    <citation type="submission" date="2016-06" db="EMBL/GenBank/DDBJ databases">
        <authorList>
            <person name="Rodrigo-Torres Lidia"/>
            <person name="Arahal R.David."/>
        </authorList>
    </citation>
    <scope>NUCLEOTIDE SEQUENCE [LARGE SCALE GENOMIC DNA]</scope>
    <source>
        <strain evidence="4">CECT 7223</strain>
    </source>
</reference>
<dbReference type="Proteomes" id="UP000092876">
    <property type="component" value="Unassembled WGS sequence"/>
</dbReference>
<keyword evidence="1" id="KW-0479">Metal-binding</keyword>
<dbReference type="PANTHER" id="PTHR43462:SF1">
    <property type="entry name" value="ALANYL-TRNA EDITING PROTEIN AARSD1"/>
    <property type="match status" value="1"/>
</dbReference>
<evidence type="ECO:0000256" key="2">
    <source>
        <dbReference type="ARBA" id="ARBA00022833"/>
    </source>
</evidence>
<evidence type="ECO:0000313" key="3">
    <source>
        <dbReference type="EMBL" id="SBS61976.1"/>
    </source>
</evidence>
<dbReference type="Gene3D" id="3.30.980.10">
    <property type="entry name" value="Threonyl-trna Synthetase, Chain A, domain 2"/>
    <property type="match status" value="1"/>
</dbReference>
<dbReference type="GO" id="GO:0046872">
    <property type="term" value="F:metal ion binding"/>
    <property type="evidence" value="ECO:0007669"/>
    <property type="project" value="UniProtKB-KW"/>
</dbReference>